<feature type="transmembrane region" description="Helical" evidence="2">
    <location>
        <begin position="351"/>
        <end position="379"/>
    </location>
</feature>
<dbReference type="Pfam" id="PF07690">
    <property type="entry name" value="MFS_1"/>
    <property type="match status" value="1"/>
</dbReference>
<dbReference type="Proteomes" id="UP000770661">
    <property type="component" value="Unassembled WGS sequence"/>
</dbReference>
<dbReference type="GO" id="GO:0008028">
    <property type="term" value="F:monocarboxylic acid transmembrane transporter activity"/>
    <property type="evidence" value="ECO:0007669"/>
    <property type="project" value="TreeGrafter"/>
</dbReference>
<dbReference type="InterPro" id="IPR011701">
    <property type="entry name" value="MFS"/>
</dbReference>
<dbReference type="OrthoDB" id="6355006at2759"/>
<keyword evidence="2" id="KW-1133">Transmembrane helix</keyword>
<reference evidence="3" key="1">
    <citation type="submission" date="2020-07" db="EMBL/GenBank/DDBJ databases">
        <title>The High-quality genome of the commercially important snow crab, Chionoecetes opilio.</title>
        <authorList>
            <person name="Jeong J.-H."/>
            <person name="Ryu S."/>
        </authorList>
    </citation>
    <scope>NUCLEOTIDE SEQUENCE</scope>
    <source>
        <strain evidence="3">MADBK_172401_WGS</strain>
        <tissue evidence="3">Digestive gland</tissue>
    </source>
</reference>
<dbReference type="EMBL" id="JACEEZ010018938">
    <property type="protein sequence ID" value="KAG0716342.1"/>
    <property type="molecule type" value="Genomic_DNA"/>
</dbReference>
<feature type="transmembrane region" description="Helical" evidence="2">
    <location>
        <begin position="109"/>
        <end position="127"/>
    </location>
</feature>
<evidence type="ECO:0000256" key="1">
    <source>
        <dbReference type="SAM" id="MobiDB-lite"/>
    </source>
</evidence>
<organism evidence="3 4">
    <name type="scientific">Chionoecetes opilio</name>
    <name type="common">Atlantic snow crab</name>
    <name type="synonym">Cancer opilio</name>
    <dbReference type="NCBI Taxonomy" id="41210"/>
    <lineage>
        <taxon>Eukaryota</taxon>
        <taxon>Metazoa</taxon>
        <taxon>Ecdysozoa</taxon>
        <taxon>Arthropoda</taxon>
        <taxon>Crustacea</taxon>
        <taxon>Multicrustacea</taxon>
        <taxon>Malacostraca</taxon>
        <taxon>Eumalacostraca</taxon>
        <taxon>Eucarida</taxon>
        <taxon>Decapoda</taxon>
        <taxon>Pleocyemata</taxon>
        <taxon>Brachyura</taxon>
        <taxon>Eubrachyura</taxon>
        <taxon>Majoidea</taxon>
        <taxon>Majidae</taxon>
        <taxon>Chionoecetes</taxon>
    </lineage>
</organism>
<name>A0A8J5CQM1_CHIOP</name>
<feature type="transmembrane region" description="Helical" evidence="2">
    <location>
        <begin position="194"/>
        <end position="215"/>
    </location>
</feature>
<feature type="transmembrane region" description="Helical" evidence="2">
    <location>
        <begin position="133"/>
        <end position="155"/>
    </location>
</feature>
<keyword evidence="4" id="KW-1185">Reference proteome</keyword>
<evidence type="ECO:0000313" key="3">
    <source>
        <dbReference type="EMBL" id="KAG0716342.1"/>
    </source>
</evidence>
<dbReference type="SUPFAM" id="SSF103473">
    <property type="entry name" value="MFS general substrate transporter"/>
    <property type="match status" value="1"/>
</dbReference>
<sequence length="546" mass="58553">MARPSQQMTRPLRHGACRSAAPEDAEDTEDAAQPPDGGWGWVVGAGVFLIALVVPMLSSSFGILFSRQLLEWRASSTTVGLLFNTFLVVWRLVGVVLGTLTREFGFRRVAVTGTLLTATCLTLSAFATSPAHLFVTFSLGCGLGNGLSCVGYLILAHYFKRRRGLANALLVAGAGLGHFVSPLVIRVLQEEYGLRGATIILGGITLHAVLGASLFQPVDWHCKKPEQKGAVEEPEAVFSLLSSHTEAEDVREAAVKVPDCSMEGGSDPGSDSEASAPNLVSQTLPKAVLDWEDEPRYVRPVIPLIGTESVPGGGAAWRVSDRRRPSALFRTVSHVMQCVVSDMQTLRQPTCLIIALGSTLVINAEANFLVMVPFAIQAAGHSLQTAAWCVAIAGVCNLFTRMCVSALSDMAWFNMRRCYMAGIALMAASVVVFTLQTGVTWRAGVMGVWGCSAGMFSGLNNLLMTRVVGLRRLTSVYGARNLLGALGFFFVGPVVGVIRDASDSYAVSMWMLASLMSLSFLLWLLMPAAQAYERRQATRERSGIGA</sequence>
<feature type="region of interest" description="Disordered" evidence="1">
    <location>
        <begin position="1"/>
        <end position="34"/>
    </location>
</feature>
<dbReference type="InterPro" id="IPR036259">
    <property type="entry name" value="MFS_trans_sf"/>
</dbReference>
<feature type="transmembrane region" description="Helical" evidence="2">
    <location>
        <begin position="77"/>
        <end position="97"/>
    </location>
</feature>
<dbReference type="PANTHER" id="PTHR11360:SF306">
    <property type="entry name" value="RE01051P"/>
    <property type="match status" value="1"/>
</dbReference>
<comment type="caution">
    <text evidence="3">The sequence shown here is derived from an EMBL/GenBank/DDBJ whole genome shotgun (WGS) entry which is preliminary data.</text>
</comment>
<feature type="transmembrane region" description="Helical" evidence="2">
    <location>
        <begin position="505"/>
        <end position="526"/>
    </location>
</feature>
<keyword evidence="2" id="KW-0472">Membrane</keyword>
<gene>
    <name evidence="3" type="primary">Slc16a4_0</name>
    <name evidence="3" type="ORF">GWK47_009956</name>
</gene>
<evidence type="ECO:0000256" key="2">
    <source>
        <dbReference type="SAM" id="Phobius"/>
    </source>
</evidence>
<feature type="transmembrane region" description="Helical" evidence="2">
    <location>
        <begin position="419"/>
        <end position="441"/>
    </location>
</feature>
<proteinExistence type="predicted"/>
<dbReference type="PANTHER" id="PTHR11360">
    <property type="entry name" value="MONOCARBOXYLATE TRANSPORTER"/>
    <property type="match status" value="1"/>
</dbReference>
<dbReference type="AlphaFoldDB" id="A0A8J5CQM1"/>
<dbReference type="InterPro" id="IPR050327">
    <property type="entry name" value="Proton-linked_MCT"/>
</dbReference>
<evidence type="ECO:0000313" key="4">
    <source>
        <dbReference type="Proteomes" id="UP000770661"/>
    </source>
</evidence>
<feature type="transmembrane region" description="Helical" evidence="2">
    <location>
        <begin position="41"/>
        <end position="65"/>
    </location>
</feature>
<feature type="transmembrane region" description="Helical" evidence="2">
    <location>
        <begin position="385"/>
        <end position="407"/>
    </location>
</feature>
<keyword evidence="2" id="KW-0812">Transmembrane</keyword>
<dbReference type="Gene3D" id="1.20.1250.20">
    <property type="entry name" value="MFS general substrate transporter like domains"/>
    <property type="match status" value="2"/>
</dbReference>
<protein>
    <submittedName>
        <fullName evidence="3">Monocarboxylate transporter 5</fullName>
    </submittedName>
</protein>
<feature type="transmembrane region" description="Helical" evidence="2">
    <location>
        <begin position="167"/>
        <end position="188"/>
    </location>
</feature>
<feature type="transmembrane region" description="Helical" evidence="2">
    <location>
        <begin position="447"/>
        <end position="469"/>
    </location>
</feature>
<feature type="transmembrane region" description="Helical" evidence="2">
    <location>
        <begin position="481"/>
        <end position="499"/>
    </location>
</feature>
<accession>A0A8J5CQM1</accession>